<sequence>MKKLLLTLILPLLIYGQEQPKVGLVLSGGGAKGFAHIGVLKELDNLGIQIDYIGGTSMGAIIGGMYASGYSPEQIERIITDIDFLSVIQDNISREDKSYFEKAFLEKTAVSLPIKNGSIGLPLGLSKGQNVLNFLTELLAPVDAVDDFSKLPIPFFCVATDTETGEEVVLEKGSLPLALRASASFPSLLNPVEVENRLLMDGGVANNFPVDRMQEKGLDIIIGVNVQGTLLKREELSSVASLLSQIVNFQMYKKSAKQVKRLDIHIHPNINEYTVVSFDKKGEIVNEGVKSVKPYLKVLKELAKRQVNKKVRKEITYKEKQFLIDRIILKGNKYYTQDYILGKLRLKEGDSVSYRDISKKVNTLTASKNFQRIDYTLKKSFKGKKLEVVVKENDIKSFLSLGVHYDLLYKTGVLLNYNQKKILSSNDEISLDVVVGDDIRYDFQYFIDNGFLLSYGVSSRFNSFETDVLFNENNLNKINVDYRDFTNRIFGQTILNKRTAFGIGLEFKNLKISSDTFLTNNEETVFDSSNYVSSFAFLNIDTYNKSMFPTKGFLVNANFKWFMWSNRDNSLNDFANGSVGFNQYSQVDALFSFAKTFWEKFTFLNSYQFGATLGEEDSEIFDYRVGGYNQNYINNFIPFYGYDISSLTDQSFLKSEFHLRYQPFKKNYISFIANYGRVAKNVFRRGELLKDTKSGYGVGYGLETIIGPIELKYTWSPDHNDKFLLFNLGFWF</sequence>
<feature type="short sequence motif" description="DGA/G" evidence="6">
    <location>
        <begin position="201"/>
        <end position="203"/>
    </location>
</feature>
<keyword evidence="5" id="KW-0472">Membrane</keyword>
<dbReference type="Gene3D" id="3.10.20.310">
    <property type="entry name" value="membrane protein fhac"/>
    <property type="match status" value="1"/>
</dbReference>
<dbReference type="InterPro" id="IPR016035">
    <property type="entry name" value="Acyl_Trfase/lysoPLipase"/>
</dbReference>
<gene>
    <name evidence="9" type="ORF">TJEJU_4026</name>
</gene>
<name>A0A238UEM5_9FLAO</name>
<dbReference type="PANTHER" id="PTHR14226:SF29">
    <property type="entry name" value="NEUROPATHY TARGET ESTERASE SWS"/>
    <property type="match status" value="1"/>
</dbReference>
<evidence type="ECO:0000256" key="6">
    <source>
        <dbReference type="PROSITE-ProRule" id="PRU01161"/>
    </source>
</evidence>
<dbReference type="PANTHER" id="PTHR14226">
    <property type="entry name" value="NEUROPATHY TARGET ESTERASE/SWISS CHEESE D.MELANOGASTER"/>
    <property type="match status" value="1"/>
</dbReference>
<feature type="active site" description="Proton acceptor" evidence="6">
    <location>
        <position position="201"/>
    </location>
</feature>
<keyword evidence="10" id="KW-1185">Reference proteome</keyword>
<evidence type="ECO:0000256" key="3">
    <source>
        <dbReference type="ARBA" id="ARBA00022963"/>
    </source>
</evidence>
<dbReference type="Gene3D" id="3.40.1090.10">
    <property type="entry name" value="Cytosolic phospholipase A2 catalytic domain"/>
    <property type="match status" value="2"/>
</dbReference>
<keyword evidence="3 6" id="KW-0442">Lipid degradation</keyword>
<dbReference type="GO" id="GO:0016042">
    <property type="term" value="P:lipid catabolic process"/>
    <property type="evidence" value="ECO:0007669"/>
    <property type="project" value="UniProtKB-UniRule"/>
</dbReference>
<accession>A0A238UEM5</accession>
<dbReference type="KEGG" id="tje:TJEJU_4026"/>
<comment type="subcellular location">
    <subcellularLocation>
        <location evidence="1">Membrane</location>
    </subcellularLocation>
</comment>
<dbReference type="GO" id="GO:0016787">
    <property type="term" value="F:hydrolase activity"/>
    <property type="evidence" value="ECO:0007669"/>
    <property type="project" value="UniProtKB-UniRule"/>
</dbReference>
<dbReference type="RefSeq" id="WP_095074842.1">
    <property type="nucleotide sequence ID" value="NZ_LT899436.1"/>
</dbReference>
<feature type="short sequence motif" description="GXGXXG" evidence="6">
    <location>
        <begin position="28"/>
        <end position="33"/>
    </location>
</feature>
<dbReference type="PROSITE" id="PS51635">
    <property type="entry name" value="PNPLA"/>
    <property type="match status" value="1"/>
</dbReference>
<evidence type="ECO:0000256" key="4">
    <source>
        <dbReference type="ARBA" id="ARBA00023098"/>
    </source>
</evidence>
<dbReference type="SUPFAM" id="SSF52151">
    <property type="entry name" value="FabD/lysophospholipase-like"/>
    <property type="match status" value="1"/>
</dbReference>
<dbReference type="InterPro" id="IPR050301">
    <property type="entry name" value="NTE"/>
</dbReference>
<dbReference type="EMBL" id="LT899436">
    <property type="protein sequence ID" value="SNR17653.1"/>
    <property type="molecule type" value="Genomic_DNA"/>
</dbReference>
<dbReference type="GO" id="GO:0016020">
    <property type="term" value="C:membrane"/>
    <property type="evidence" value="ECO:0007669"/>
    <property type="project" value="UniProtKB-SubCell"/>
</dbReference>
<dbReference type="OrthoDB" id="9770965at2"/>
<feature type="short sequence motif" description="GXSXG" evidence="6">
    <location>
        <begin position="55"/>
        <end position="59"/>
    </location>
</feature>
<proteinExistence type="predicted"/>
<evidence type="ECO:0000256" key="2">
    <source>
        <dbReference type="ARBA" id="ARBA00022801"/>
    </source>
</evidence>
<keyword evidence="4 6" id="KW-0443">Lipid metabolism</keyword>
<evidence type="ECO:0000256" key="1">
    <source>
        <dbReference type="ARBA" id="ARBA00004370"/>
    </source>
</evidence>
<evidence type="ECO:0000259" key="8">
    <source>
        <dbReference type="PROSITE" id="PS51779"/>
    </source>
</evidence>
<dbReference type="Proteomes" id="UP000215214">
    <property type="component" value="Chromosome TJEJU"/>
</dbReference>
<dbReference type="Pfam" id="PF01734">
    <property type="entry name" value="Patatin"/>
    <property type="match status" value="1"/>
</dbReference>
<dbReference type="PROSITE" id="PS51779">
    <property type="entry name" value="POTRA"/>
    <property type="match status" value="1"/>
</dbReference>
<evidence type="ECO:0000256" key="5">
    <source>
        <dbReference type="ARBA" id="ARBA00023136"/>
    </source>
</evidence>
<feature type="domain" description="POTRA" evidence="8">
    <location>
        <begin position="322"/>
        <end position="393"/>
    </location>
</feature>
<dbReference type="AlphaFoldDB" id="A0A238UEM5"/>
<feature type="domain" description="PNPLA" evidence="7">
    <location>
        <begin position="24"/>
        <end position="214"/>
    </location>
</feature>
<evidence type="ECO:0000313" key="9">
    <source>
        <dbReference type="EMBL" id="SNR17653.1"/>
    </source>
</evidence>
<dbReference type="CDD" id="cd07205">
    <property type="entry name" value="Pat_PNPLA6_PNPLA7_NTE1_like"/>
    <property type="match status" value="1"/>
</dbReference>
<keyword evidence="2 6" id="KW-0378">Hydrolase</keyword>
<feature type="active site" description="Nucleophile" evidence="6">
    <location>
        <position position="57"/>
    </location>
</feature>
<protein>
    <submittedName>
        <fullName evidence="9">Patatin-like phospholipase</fullName>
    </submittedName>
</protein>
<dbReference type="InterPro" id="IPR043864">
    <property type="entry name" value="Omp85-like_dom"/>
</dbReference>
<dbReference type="Pfam" id="PF19143">
    <property type="entry name" value="Omp85_2"/>
    <property type="match status" value="1"/>
</dbReference>
<organism evidence="9 10">
    <name type="scientific">Tenacibaculum jejuense</name>
    <dbReference type="NCBI Taxonomy" id="584609"/>
    <lineage>
        <taxon>Bacteria</taxon>
        <taxon>Pseudomonadati</taxon>
        <taxon>Bacteroidota</taxon>
        <taxon>Flavobacteriia</taxon>
        <taxon>Flavobacteriales</taxon>
        <taxon>Flavobacteriaceae</taxon>
        <taxon>Tenacibaculum</taxon>
    </lineage>
</organism>
<dbReference type="InterPro" id="IPR002641">
    <property type="entry name" value="PNPLA_dom"/>
</dbReference>
<evidence type="ECO:0000313" key="10">
    <source>
        <dbReference type="Proteomes" id="UP000215214"/>
    </source>
</evidence>
<dbReference type="InterPro" id="IPR034746">
    <property type="entry name" value="POTRA"/>
</dbReference>
<reference evidence="9 10" key="1">
    <citation type="submission" date="2017-07" db="EMBL/GenBank/DDBJ databases">
        <authorList>
            <person name="Sun Z.S."/>
            <person name="Albrecht U."/>
            <person name="Echele G."/>
            <person name="Lee C.C."/>
        </authorList>
    </citation>
    <scope>NUCLEOTIDE SEQUENCE [LARGE SCALE GENOMIC DNA]</scope>
    <source>
        <strain evidence="10">type strain: KCTC 22618</strain>
    </source>
</reference>
<evidence type="ECO:0000259" key="7">
    <source>
        <dbReference type="PROSITE" id="PS51635"/>
    </source>
</evidence>